<feature type="transmembrane region" description="Helical" evidence="2">
    <location>
        <begin position="240"/>
        <end position="263"/>
    </location>
</feature>
<dbReference type="EMBL" id="CAXHTA020000008">
    <property type="protein sequence ID" value="CAL5223503.1"/>
    <property type="molecule type" value="Genomic_DNA"/>
</dbReference>
<feature type="compositionally biased region" description="Low complexity" evidence="1">
    <location>
        <begin position="394"/>
        <end position="406"/>
    </location>
</feature>
<dbReference type="Proteomes" id="UP001497392">
    <property type="component" value="Unassembled WGS sequence"/>
</dbReference>
<feature type="region of interest" description="Disordered" evidence="1">
    <location>
        <begin position="382"/>
        <end position="406"/>
    </location>
</feature>
<keyword evidence="2" id="KW-1133">Transmembrane helix</keyword>
<feature type="transmembrane region" description="Helical" evidence="2">
    <location>
        <begin position="141"/>
        <end position="164"/>
    </location>
</feature>
<comment type="caution">
    <text evidence="3">The sequence shown here is derived from an EMBL/GenBank/DDBJ whole genome shotgun (WGS) entry which is preliminary data.</text>
</comment>
<evidence type="ECO:0000313" key="4">
    <source>
        <dbReference type="Proteomes" id="UP001497392"/>
    </source>
</evidence>
<feature type="compositionally biased region" description="Pro residues" evidence="1">
    <location>
        <begin position="1"/>
        <end position="10"/>
    </location>
</feature>
<keyword evidence="4" id="KW-1185">Reference proteome</keyword>
<feature type="compositionally biased region" description="Polar residues" evidence="1">
    <location>
        <begin position="103"/>
        <end position="113"/>
    </location>
</feature>
<evidence type="ECO:0000256" key="2">
    <source>
        <dbReference type="SAM" id="Phobius"/>
    </source>
</evidence>
<feature type="compositionally biased region" description="Polar residues" evidence="1">
    <location>
        <begin position="21"/>
        <end position="32"/>
    </location>
</feature>
<organism evidence="3 4">
    <name type="scientific">Coccomyxa viridis</name>
    <dbReference type="NCBI Taxonomy" id="1274662"/>
    <lineage>
        <taxon>Eukaryota</taxon>
        <taxon>Viridiplantae</taxon>
        <taxon>Chlorophyta</taxon>
        <taxon>core chlorophytes</taxon>
        <taxon>Trebouxiophyceae</taxon>
        <taxon>Trebouxiophyceae incertae sedis</taxon>
        <taxon>Coccomyxaceae</taxon>
        <taxon>Coccomyxa</taxon>
    </lineage>
</organism>
<feature type="region of interest" description="Disordered" evidence="1">
    <location>
        <begin position="1"/>
        <end position="113"/>
    </location>
</feature>
<name>A0ABP1FUD7_9CHLO</name>
<keyword evidence="2" id="KW-0812">Transmembrane</keyword>
<evidence type="ECO:0000313" key="3">
    <source>
        <dbReference type="EMBL" id="CAL5223503.1"/>
    </source>
</evidence>
<sequence length="406" mass="45423">MPGLRPPAKPELPETPFGHSSIPQTGSGQQRAAPNRFTNRDSERWYRQPPIMEDQEQQQQDANKVLQNFSSRDSERLPRDRDLGSRSQLGSRESVRTGEFPSKGSTRASSANSRCPFLPCPSCVESCLETQDDQQHYRPSWAYMTLVLVILLAIVVLSFVPLAGSSGGWAQFAMNNITTDVMVQLGLAPWDHYVDVGYIKYTNAMRAYSAAHNWQVNGMTYHKYARLWDNVRYGNEAQLLGGYAAGWLVLSALTALVYLGFWLRCMLHLFRLEKGEKKAMEEPNEAEVPISLDQWTLRPLGAWLWPVALVHTVVLVALLTAFLLVVQASNDYQCLHVAPGIDCLVHPGWALWCAYGAMFAWLALAILAIIEARKQRPARLERPNYATPSMAKTGSQQGSQQGGSQR</sequence>
<protein>
    <submittedName>
        <fullName evidence="3">G6029 protein</fullName>
    </submittedName>
</protein>
<feature type="compositionally biased region" description="Basic and acidic residues" evidence="1">
    <location>
        <begin position="72"/>
        <end position="84"/>
    </location>
</feature>
<gene>
    <name evidence="3" type="primary">g6029</name>
    <name evidence="3" type="ORF">VP750_LOCUS5162</name>
</gene>
<evidence type="ECO:0000256" key="1">
    <source>
        <dbReference type="SAM" id="MobiDB-lite"/>
    </source>
</evidence>
<accession>A0ABP1FUD7</accession>
<reference evidence="3 4" key="1">
    <citation type="submission" date="2024-06" db="EMBL/GenBank/DDBJ databases">
        <authorList>
            <person name="Kraege A."/>
            <person name="Thomma B."/>
        </authorList>
    </citation>
    <scope>NUCLEOTIDE SEQUENCE [LARGE SCALE GENOMIC DNA]</scope>
</reference>
<proteinExistence type="predicted"/>
<feature type="compositionally biased region" description="Polar residues" evidence="1">
    <location>
        <begin position="57"/>
        <end position="71"/>
    </location>
</feature>
<feature type="transmembrane region" description="Helical" evidence="2">
    <location>
        <begin position="303"/>
        <end position="329"/>
    </location>
</feature>
<feature type="transmembrane region" description="Helical" evidence="2">
    <location>
        <begin position="349"/>
        <end position="370"/>
    </location>
</feature>
<keyword evidence="2" id="KW-0472">Membrane</keyword>